<feature type="transmembrane region" description="Helical" evidence="9">
    <location>
        <begin position="49"/>
        <end position="70"/>
    </location>
</feature>
<evidence type="ECO:0000256" key="4">
    <source>
        <dbReference type="ARBA" id="ARBA00022475"/>
    </source>
</evidence>
<evidence type="ECO:0000256" key="2">
    <source>
        <dbReference type="ARBA" id="ARBA00007783"/>
    </source>
</evidence>
<comment type="caution">
    <text evidence="11">The sequence shown here is derived from an EMBL/GenBank/DDBJ whole genome shotgun (WGS) entry which is preliminary data.</text>
</comment>
<keyword evidence="7" id="KW-0762">Sugar transport</keyword>
<keyword evidence="7" id="KW-0625">Polysaccharide transport</keyword>
<feature type="transmembrane region" description="Helical" evidence="9">
    <location>
        <begin position="153"/>
        <end position="175"/>
    </location>
</feature>
<comment type="subcellular location">
    <subcellularLocation>
        <location evidence="1">Cell membrane</location>
        <topology evidence="1">Multi-pass membrane protein</topology>
    </subcellularLocation>
</comment>
<dbReference type="GO" id="GO:0015774">
    <property type="term" value="P:polysaccharide transport"/>
    <property type="evidence" value="ECO:0007669"/>
    <property type="project" value="UniProtKB-KW"/>
</dbReference>
<evidence type="ECO:0000256" key="8">
    <source>
        <dbReference type="ARBA" id="ARBA00023136"/>
    </source>
</evidence>
<feature type="transmembrane region" description="Helical" evidence="9">
    <location>
        <begin position="82"/>
        <end position="104"/>
    </location>
</feature>
<reference evidence="11 12" key="1">
    <citation type="submission" date="2020-08" db="EMBL/GenBank/DDBJ databases">
        <title>Genomic Encyclopedia of Type Strains, Phase IV (KMG-IV): sequencing the most valuable type-strain genomes for metagenomic binning, comparative biology and taxonomic classification.</title>
        <authorList>
            <person name="Goeker M."/>
        </authorList>
    </citation>
    <scope>NUCLEOTIDE SEQUENCE [LARGE SCALE GENOMIC DNA]</scope>
    <source>
        <strain evidence="11 12">DSM 103570</strain>
    </source>
</reference>
<feature type="transmembrane region" description="Helical" evidence="9">
    <location>
        <begin position="239"/>
        <end position="259"/>
    </location>
</feature>
<feature type="transmembrane region" description="Helical" evidence="9">
    <location>
        <begin position="125"/>
        <end position="147"/>
    </location>
</feature>
<protein>
    <submittedName>
        <fullName evidence="11">ABC-type polysaccharide/polyol phosphate export permease</fullName>
    </submittedName>
</protein>
<organism evidence="11 12">
    <name type="scientific">Aurantimonas endophytica</name>
    <dbReference type="NCBI Taxonomy" id="1522175"/>
    <lineage>
        <taxon>Bacteria</taxon>
        <taxon>Pseudomonadati</taxon>
        <taxon>Pseudomonadota</taxon>
        <taxon>Alphaproteobacteria</taxon>
        <taxon>Hyphomicrobiales</taxon>
        <taxon>Aurantimonadaceae</taxon>
        <taxon>Aurantimonas</taxon>
    </lineage>
</organism>
<gene>
    <name evidence="11" type="ORF">GGR03_002133</name>
</gene>
<evidence type="ECO:0000259" key="10">
    <source>
        <dbReference type="Pfam" id="PF01061"/>
    </source>
</evidence>
<dbReference type="RefSeq" id="WP_183207713.1">
    <property type="nucleotide sequence ID" value="NZ_JAAAMM010000002.1"/>
</dbReference>
<evidence type="ECO:0000256" key="1">
    <source>
        <dbReference type="ARBA" id="ARBA00004651"/>
    </source>
</evidence>
<keyword evidence="3" id="KW-0813">Transport</keyword>
<keyword evidence="5 9" id="KW-0812">Transmembrane</keyword>
<feature type="domain" description="ABC-2 type transporter transmembrane" evidence="10">
    <location>
        <begin position="31"/>
        <end position="229"/>
    </location>
</feature>
<keyword evidence="12" id="KW-1185">Reference proteome</keyword>
<evidence type="ECO:0000256" key="7">
    <source>
        <dbReference type="ARBA" id="ARBA00023047"/>
    </source>
</evidence>
<dbReference type="AlphaFoldDB" id="A0A7W6HDN0"/>
<feature type="transmembrane region" description="Helical" evidence="9">
    <location>
        <begin position="187"/>
        <end position="204"/>
    </location>
</feature>
<evidence type="ECO:0000256" key="9">
    <source>
        <dbReference type="SAM" id="Phobius"/>
    </source>
</evidence>
<dbReference type="PANTHER" id="PTHR30413:SF10">
    <property type="entry name" value="CAPSULE POLYSACCHARIDE EXPORT INNER-MEMBRANE PROTEIN CTRC"/>
    <property type="match status" value="1"/>
</dbReference>
<dbReference type="EMBL" id="JACIEM010000002">
    <property type="protein sequence ID" value="MBB4003058.1"/>
    <property type="molecule type" value="Genomic_DNA"/>
</dbReference>
<accession>A0A7W6HDN0</accession>
<dbReference type="Pfam" id="PF01061">
    <property type="entry name" value="ABC2_membrane"/>
    <property type="match status" value="1"/>
</dbReference>
<proteinExistence type="inferred from homology"/>
<dbReference type="PANTHER" id="PTHR30413">
    <property type="entry name" value="INNER MEMBRANE TRANSPORT PERMEASE"/>
    <property type="match status" value="1"/>
</dbReference>
<comment type="similarity">
    <text evidence="2">Belongs to the ABC-2 integral membrane protein family.</text>
</comment>
<evidence type="ECO:0000313" key="11">
    <source>
        <dbReference type="EMBL" id="MBB4003058.1"/>
    </source>
</evidence>
<dbReference type="GO" id="GO:0140359">
    <property type="term" value="F:ABC-type transporter activity"/>
    <property type="evidence" value="ECO:0007669"/>
    <property type="project" value="InterPro"/>
</dbReference>
<evidence type="ECO:0000256" key="5">
    <source>
        <dbReference type="ARBA" id="ARBA00022692"/>
    </source>
</evidence>
<dbReference type="GO" id="GO:0015920">
    <property type="term" value="P:lipopolysaccharide transport"/>
    <property type="evidence" value="ECO:0007669"/>
    <property type="project" value="TreeGrafter"/>
</dbReference>
<dbReference type="GO" id="GO:0005886">
    <property type="term" value="C:plasma membrane"/>
    <property type="evidence" value="ECO:0007669"/>
    <property type="project" value="UniProtKB-SubCell"/>
</dbReference>
<dbReference type="InterPro" id="IPR013525">
    <property type="entry name" value="ABC2_TM"/>
</dbReference>
<evidence type="ECO:0000256" key="3">
    <source>
        <dbReference type="ARBA" id="ARBA00022448"/>
    </source>
</evidence>
<keyword evidence="6 9" id="KW-1133">Transmembrane helix</keyword>
<keyword evidence="4" id="KW-1003">Cell membrane</keyword>
<evidence type="ECO:0000256" key="6">
    <source>
        <dbReference type="ARBA" id="ARBA00022989"/>
    </source>
</evidence>
<evidence type="ECO:0000313" key="12">
    <source>
        <dbReference type="Proteomes" id="UP000588647"/>
    </source>
</evidence>
<dbReference type="Proteomes" id="UP000588647">
    <property type="component" value="Unassembled WGS sequence"/>
</dbReference>
<keyword evidence="8 9" id="KW-0472">Membrane</keyword>
<name>A0A7W6HDN0_9HYPH</name>
<sequence length="271" mass="30184">MSVPETSSITAGASRDPSQMDNLRREIALAWYFAWSDTRARYKRSVLGPFWLVLSTILGVGGLGLVWSVILDVDRETFLPMLTVGLVLWQLVAGCVVSAANVFHSKASIIKNMRTPTWRISLQQLFTQIVNFVHNLVIVAIVLALYPATLSPLAFLSIFGLLLVLANLFWVIQLVGFLGARYRDLDPLINSIMPVLFFLSPVLFRSRDFEGLDVFMTINPIAYWIEVVRDPVQGIVPSLSVYAVTIGMAVVGWILALAMTRAKAARLPFWV</sequence>